<dbReference type="KEGG" id="saal:L336_0566"/>
<evidence type="ECO:0000313" key="1">
    <source>
        <dbReference type="EMBL" id="AGL62269.1"/>
    </source>
</evidence>
<dbReference type="EMBL" id="CP005957">
    <property type="protein sequence ID" value="AGL62269.1"/>
    <property type="molecule type" value="Genomic_DNA"/>
</dbReference>
<name>R4PMY5_9BACT</name>
<reference evidence="1 2" key="1">
    <citation type="journal article" date="2013" name="Nat. Biotechnol.">
        <title>Genome sequences of rare, uncultured bacteria obtained by differential coverage binning of multiple metagenomes.</title>
        <authorList>
            <person name="Albertsen M."/>
            <person name="Hugenholtz P."/>
            <person name="Skarshewski A."/>
            <person name="Nielsen K.L."/>
            <person name="Tyson G.W."/>
            <person name="Nielsen P.H."/>
        </authorList>
    </citation>
    <scope>NUCLEOTIDE SEQUENCE [LARGE SCALE GENOMIC DNA]</scope>
    <source>
        <strain evidence="1">TM71</strain>
    </source>
</reference>
<protein>
    <submittedName>
        <fullName evidence="1">Uncharacterized protein</fullName>
    </submittedName>
</protein>
<dbReference type="STRING" id="1332188.L336_0566"/>
<keyword evidence="2" id="KW-1185">Reference proteome</keyword>
<sequence>MTEWLKVHAWKVCVRGNPHREFESHPLRQDYSDGLSSSRYKINDLKI</sequence>
<proteinExistence type="predicted"/>
<dbReference type="AlphaFoldDB" id="R4PMY5"/>
<accession>R4PMY5</accession>
<gene>
    <name evidence="1" type="ORF">L336_0566</name>
</gene>
<dbReference type="HOGENOM" id="CLU_3165931_0_0_0"/>
<dbReference type="Proteomes" id="UP000013893">
    <property type="component" value="Chromosome"/>
</dbReference>
<evidence type="ECO:0000313" key="2">
    <source>
        <dbReference type="Proteomes" id="UP000013893"/>
    </source>
</evidence>
<organism evidence="1 2">
    <name type="scientific">Candidatus Saccharimonas aalborgensis</name>
    <dbReference type="NCBI Taxonomy" id="1332188"/>
    <lineage>
        <taxon>Bacteria</taxon>
        <taxon>Candidatus Saccharimonadota</taxon>
        <taxon>Candidatus Saccharimonadia</taxon>
        <taxon>Candidatus Saccharimonadales</taxon>
        <taxon>Candidatus Saccharimonadaceae</taxon>
        <taxon>Candidatus Saccharimonas</taxon>
    </lineage>
</organism>